<reference evidence="1" key="1">
    <citation type="submission" date="2014-09" db="EMBL/GenBank/DDBJ databases">
        <authorList>
            <person name="Magalhaes I.L.F."/>
            <person name="Oliveira U."/>
            <person name="Santos F.R."/>
            <person name="Vidigal T.H.D.A."/>
            <person name="Brescovit A.D."/>
            <person name="Santos A.J."/>
        </authorList>
    </citation>
    <scope>NUCLEOTIDE SEQUENCE</scope>
    <source>
        <tissue evidence="1">Shoot tissue taken approximately 20 cm above the soil surface</tissue>
    </source>
</reference>
<organism evidence="1">
    <name type="scientific">Arundo donax</name>
    <name type="common">Giant reed</name>
    <name type="synonym">Donax arundinaceus</name>
    <dbReference type="NCBI Taxonomy" id="35708"/>
    <lineage>
        <taxon>Eukaryota</taxon>
        <taxon>Viridiplantae</taxon>
        <taxon>Streptophyta</taxon>
        <taxon>Embryophyta</taxon>
        <taxon>Tracheophyta</taxon>
        <taxon>Spermatophyta</taxon>
        <taxon>Magnoliopsida</taxon>
        <taxon>Liliopsida</taxon>
        <taxon>Poales</taxon>
        <taxon>Poaceae</taxon>
        <taxon>PACMAD clade</taxon>
        <taxon>Arundinoideae</taxon>
        <taxon>Arundineae</taxon>
        <taxon>Arundo</taxon>
    </lineage>
</organism>
<accession>A0A0A9EMR9</accession>
<sequence length="23" mass="2245">MQGRSWLLGLSKKAAGGGSAVLG</sequence>
<dbReference type="EMBL" id="GBRH01195871">
    <property type="protein sequence ID" value="JAE02025.1"/>
    <property type="molecule type" value="Transcribed_RNA"/>
</dbReference>
<proteinExistence type="predicted"/>
<reference evidence="1" key="2">
    <citation type="journal article" date="2015" name="Data Brief">
        <title>Shoot transcriptome of the giant reed, Arundo donax.</title>
        <authorList>
            <person name="Barrero R.A."/>
            <person name="Guerrero F.D."/>
            <person name="Moolhuijzen P."/>
            <person name="Goolsby J.A."/>
            <person name="Tidwell J."/>
            <person name="Bellgard S.E."/>
            <person name="Bellgard M.I."/>
        </authorList>
    </citation>
    <scope>NUCLEOTIDE SEQUENCE</scope>
    <source>
        <tissue evidence="1">Shoot tissue taken approximately 20 cm above the soil surface</tissue>
    </source>
</reference>
<dbReference type="AlphaFoldDB" id="A0A0A9EMR9"/>
<evidence type="ECO:0000313" key="1">
    <source>
        <dbReference type="EMBL" id="JAE02025.1"/>
    </source>
</evidence>
<name>A0A0A9EMR9_ARUDO</name>
<protein>
    <submittedName>
        <fullName evidence="1">Uncharacterized protein</fullName>
    </submittedName>
</protein>